<dbReference type="InterPro" id="IPR011017">
    <property type="entry name" value="TRASH_dom"/>
</dbReference>
<dbReference type="SUPFAM" id="SSF46785">
    <property type="entry name" value="Winged helix' DNA-binding domain"/>
    <property type="match status" value="1"/>
</dbReference>
<dbReference type="PANTHER" id="PTHR43413:SF4">
    <property type="entry name" value="HTH-TYPE TRANSCRIPTIONAL REGULATOR LYSM"/>
    <property type="match status" value="1"/>
</dbReference>
<evidence type="ECO:0000256" key="2">
    <source>
        <dbReference type="ARBA" id="ARBA00023125"/>
    </source>
</evidence>
<name>D8JAX8_HALJB</name>
<dbReference type="CDD" id="cd00090">
    <property type="entry name" value="HTH_ARSR"/>
    <property type="match status" value="1"/>
</dbReference>
<dbReference type="HOGENOM" id="CLU_091233_4_0_2"/>
<dbReference type="Pfam" id="PF13412">
    <property type="entry name" value="HTH_24"/>
    <property type="match status" value="1"/>
</dbReference>
<dbReference type="InterPro" id="IPR019888">
    <property type="entry name" value="Tscrpt_reg_AsnC-like"/>
</dbReference>
<evidence type="ECO:0000256" key="1">
    <source>
        <dbReference type="ARBA" id="ARBA00023015"/>
    </source>
</evidence>
<dbReference type="InterPro" id="IPR036390">
    <property type="entry name" value="WH_DNA-bd_sf"/>
</dbReference>
<keyword evidence="1" id="KW-0805">Transcription regulation</keyword>
<reference evidence="5 8" key="1">
    <citation type="journal article" date="2010" name="J. Bacteriol.">
        <title>Complete genome sequence of Halalkalicoccus jeotgali B3(T), an extremely halophilic archaeon.</title>
        <authorList>
            <person name="Roh S.W."/>
            <person name="Nam Y.D."/>
            <person name="Nam S.H."/>
            <person name="Choi S.H."/>
            <person name="Park H.S."/>
            <person name="Bae J.W."/>
        </authorList>
    </citation>
    <scope>NUCLEOTIDE SEQUENCE [LARGE SCALE GENOMIC DNA]</scope>
    <source>
        <strain evidence="5">B3</strain>
        <strain evidence="8">DSM 18796 / CECT 7217 / JCM 14584 / KCTC 4019 / B3</strain>
        <plasmid evidence="8">1</plasmid>
        <plasmid evidence="8">3</plasmid>
    </source>
</reference>
<dbReference type="SMART" id="SM00344">
    <property type="entry name" value="HTH_ASNC"/>
    <property type="match status" value="1"/>
</dbReference>
<dbReference type="PROSITE" id="PS50956">
    <property type="entry name" value="HTH_ASNC_2"/>
    <property type="match status" value="1"/>
</dbReference>
<dbReference type="eggNOG" id="arCOG01585">
    <property type="taxonomic scope" value="Archaea"/>
</dbReference>
<accession>D8JAX8</accession>
<dbReference type="InterPro" id="IPR000485">
    <property type="entry name" value="AsnC-type_HTH_dom"/>
</dbReference>
<dbReference type="PANTHER" id="PTHR43413">
    <property type="entry name" value="TRANSCRIPTIONAL REGULATOR, ASNC FAMILY"/>
    <property type="match status" value="1"/>
</dbReference>
<dbReference type="PATRIC" id="fig|795797.18.peg.3057"/>
<evidence type="ECO:0000313" key="9">
    <source>
        <dbReference type="Proteomes" id="UP000011645"/>
    </source>
</evidence>
<dbReference type="EMBL" id="AOHV01000006">
    <property type="protein sequence ID" value="ELY41150.1"/>
    <property type="molecule type" value="Genomic_DNA"/>
</dbReference>
<keyword evidence="3" id="KW-0804">Transcription</keyword>
<dbReference type="Gene3D" id="1.10.10.10">
    <property type="entry name" value="Winged helix-like DNA-binding domain superfamily/Winged helix DNA-binding domain"/>
    <property type="match status" value="1"/>
</dbReference>
<geneLocation type="plasmid" evidence="6 8">
    <name>3</name>
</geneLocation>
<dbReference type="AlphaFoldDB" id="D8JAX8"/>
<dbReference type="EMBL" id="CP002065">
    <property type="protein sequence ID" value="ADJ17155.1"/>
    <property type="molecule type" value="Genomic_DNA"/>
</dbReference>
<keyword evidence="5" id="KW-0614">Plasmid</keyword>
<dbReference type="GO" id="GO:0043565">
    <property type="term" value="F:sequence-specific DNA binding"/>
    <property type="evidence" value="ECO:0007669"/>
    <property type="project" value="InterPro"/>
</dbReference>
<dbReference type="KEGG" id="hje:HacjB3_19088"/>
<dbReference type="Proteomes" id="UP000011645">
    <property type="component" value="Unassembled WGS sequence"/>
</dbReference>
<evidence type="ECO:0000313" key="7">
    <source>
        <dbReference type="EMBL" id="ELY41150.1"/>
    </source>
</evidence>
<keyword evidence="2" id="KW-0238">DNA-binding</keyword>
<proteinExistence type="predicted"/>
<dbReference type="Proteomes" id="UP000000390">
    <property type="component" value="Plasmid 3"/>
</dbReference>
<dbReference type="InterPro" id="IPR011991">
    <property type="entry name" value="ArsR-like_HTH"/>
</dbReference>
<gene>
    <name evidence="5" type="ordered locus">HacjB3_15356</name>
    <name evidence="6" type="ordered locus">HacjB3_19088</name>
    <name evidence="7" type="ORF">C497_01892</name>
</gene>
<feature type="domain" description="HTH asnC-type" evidence="4">
    <location>
        <begin position="35"/>
        <end position="98"/>
    </location>
</feature>
<evidence type="ECO:0000256" key="3">
    <source>
        <dbReference type="ARBA" id="ARBA00023163"/>
    </source>
</evidence>
<organism evidence="5 8">
    <name type="scientific">Halalkalicoccus jeotgali (strain DSM 18796 / CECT 7217 / JCM 14584 / KCTC 4019 / B3)</name>
    <dbReference type="NCBI Taxonomy" id="795797"/>
    <lineage>
        <taxon>Archaea</taxon>
        <taxon>Methanobacteriati</taxon>
        <taxon>Methanobacteriota</taxon>
        <taxon>Stenosarchaea group</taxon>
        <taxon>Halobacteria</taxon>
        <taxon>Halobacteriales</taxon>
        <taxon>Halococcaceae</taxon>
        <taxon>Halalkalicoccus</taxon>
    </lineage>
</organism>
<dbReference type="PRINTS" id="PR00033">
    <property type="entry name" value="HTHASNC"/>
</dbReference>
<dbReference type="OrthoDB" id="33200at2157"/>
<dbReference type="RefSeq" id="WP_008414055.1">
    <property type="nucleotide sequence ID" value="NZ_AOHV01000006.1"/>
</dbReference>
<reference evidence="7 9" key="2">
    <citation type="journal article" date="2014" name="PLoS Genet.">
        <title>Phylogenetically driven sequencing of extremely halophilic archaea reveals strategies for static and dynamic osmo-response.</title>
        <authorList>
            <person name="Becker E.A."/>
            <person name="Seitzer P.M."/>
            <person name="Tritt A."/>
            <person name="Larsen D."/>
            <person name="Krusor M."/>
            <person name="Yao A.I."/>
            <person name="Wu D."/>
            <person name="Madern D."/>
            <person name="Eisen J.A."/>
            <person name="Darling A.E."/>
            <person name="Facciotti M.T."/>
        </authorList>
    </citation>
    <scope>NUCLEOTIDE SEQUENCE [LARGE SCALE GENOMIC DNA]</scope>
    <source>
        <strain evidence="7">B3</strain>
        <strain evidence="9">DSM 18796 / CECT 7217 / JCM 14584 / KCTC 4019 / B3</strain>
    </source>
</reference>
<dbReference type="Pfam" id="PF24273">
    <property type="entry name" value="TRASH_HVO_1752_C"/>
    <property type="match status" value="1"/>
</dbReference>
<dbReference type="SMART" id="SM00746">
    <property type="entry name" value="TRASH"/>
    <property type="match status" value="1"/>
</dbReference>
<keyword evidence="9" id="KW-1185">Reference proteome</keyword>
<geneLocation type="plasmid" evidence="5 8">
    <name>1</name>
</geneLocation>
<dbReference type="InterPro" id="IPR050684">
    <property type="entry name" value="HTH-Siroheme_Decarb"/>
</dbReference>
<evidence type="ECO:0000313" key="6">
    <source>
        <dbReference type="EMBL" id="ADJ17155.1"/>
    </source>
</evidence>
<evidence type="ECO:0000313" key="8">
    <source>
        <dbReference type="Proteomes" id="UP000000390"/>
    </source>
</evidence>
<dbReference type="InterPro" id="IPR036388">
    <property type="entry name" value="WH-like_DNA-bd_sf"/>
</dbReference>
<dbReference type="EMBL" id="CP002063">
    <property type="protein sequence ID" value="ADJ16431.1"/>
    <property type="molecule type" value="Genomic_DNA"/>
</dbReference>
<sequence>MSSSTDHFYAVFAPLANDRRMCLTRHSIHIAMTGIDDVDYEIIELLMENARHSYREIAKQVDRSPPTVSDRVERLQEIGVIERFTLDIDRSILVEGPSVLVELDVEPNSDETVANTLADTPAVEHIIRTLDATVLFVAHGSEQDIRALLSETLDGAQIRSYTVRLVSESTWKPQLGAESVSMECTVCGKSVDDGETVELGEQTHEVCCTSCASKIKTQYDELKEAAASE</sequence>
<dbReference type="InterPro" id="IPR056526">
    <property type="entry name" value="TRASH_HVO_1752"/>
</dbReference>
<protein>
    <submittedName>
        <fullName evidence="5 7">Transcriptional regulator, AsnC family protein</fullName>
    </submittedName>
</protein>
<dbReference type="Proteomes" id="UP000000390">
    <property type="component" value="Plasmid 1"/>
</dbReference>
<dbReference type="KEGG" id="hje:HacjB3_15356"/>
<evidence type="ECO:0000313" key="5">
    <source>
        <dbReference type="EMBL" id="ADJ16431.1"/>
    </source>
</evidence>
<evidence type="ECO:0000259" key="4">
    <source>
        <dbReference type="PROSITE" id="PS50956"/>
    </source>
</evidence>